<dbReference type="Proteomes" id="UP000467132">
    <property type="component" value="Unassembled WGS sequence"/>
</dbReference>
<dbReference type="GO" id="GO:0009055">
    <property type="term" value="F:electron transfer activity"/>
    <property type="evidence" value="ECO:0007669"/>
    <property type="project" value="InterPro"/>
</dbReference>
<dbReference type="InterPro" id="IPR012255">
    <property type="entry name" value="ETF_b"/>
</dbReference>
<proteinExistence type="predicted"/>
<protein>
    <recommendedName>
        <fullName evidence="1">Electron transfer flavoprotein small subunit</fullName>
    </recommendedName>
</protein>
<dbReference type="InterPro" id="IPR014729">
    <property type="entry name" value="Rossmann-like_a/b/a_fold"/>
</dbReference>
<dbReference type="InterPro" id="IPR014730">
    <property type="entry name" value="ETF_a/b_N"/>
</dbReference>
<evidence type="ECO:0000313" key="4">
    <source>
        <dbReference type="Proteomes" id="UP000467132"/>
    </source>
</evidence>
<dbReference type="PANTHER" id="PTHR21294">
    <property type="entry name" value="ELECTRON TRANSFER FLAVOPROTEIN BETA-SUBUNIT"/>
    <property type="match status" value="1"/>
</dbReference>
<dbReference type="EMBL" id="QXXA01000011">
    <property type="protein sequence ID" value="NBI07312.1"/>
    <property type="molecule type" value="Genomic_DNA"/>
</dbReference>
<reference evidence="3 4" key="1">
    <citation type="submission" date="2018-08" db="EMBL/GenBank/DDBJ databases">
        <title>Murine metabolic-syndrome-specific gut microbial biobank.</title>
        <authorList>
            <person name="Liu C."/>
        </authorList>
    </citation>
    <scope>NUCLEOTIDE SEQUENCE [LARGE SCALE GENOMIC DNA]</scope>
    <source>
        <strain evidence="3 4">583</strain>
    </source>
</reference>
<dbReference type="Gene3D" id="3.40.50.620">
    <property type="entry name" value="HUPs"/>
    <property type="match status" value="1"/>
</dbReference>
<evidence type="ECO:0000256" key="1">
    <source>
        <dbReference type="ARBA" id="ARBA00042002"/>
    </source>
</evidence>
<dbReference type="PIRSF" id="PIRSF000090">
    <property type="entry name" value="Beta-ETF"/>
    <property type="match status" value="1"/>
</dbReference>
<dbReference type="SUPFAM" id="SSF52402">
    <property type="entry name" value="Adenine nucleotide alpha hydrolases-like"/>
    <property type="match status" value="1"/>
</dbReference>
<dbReference type="RefSeq" id="WP_160197774.1">
    <property type="nucleotide sequence ID" value="NZ_QXXA01000011.1"/>
</dbReference>
<accession>A0A845R1L9</accession>
<organism evidence="3 4">
    <name type="scientific">Senegalia massiliensis</name>
    <dbReference type="NCBI Taxonomy" id="1720316"/>
    <lineage>
        <taxon>Bacteria</taxon>
        <taxon>Bacillati</taxon>
        <taxon>Bacillota</taxon>
        <taxon>Clostridia</taxon>
        <taxon>Eubacteriales</taxon>
        <taxon>Clostridiaceae</taxon>
        <taxon>Senegalia</taxon>
    </lineage>
</organism>
<gene>
    <name evidence="3" type="ORF">D3Z33_10680</name>
</gene>
<evidence type="ECO:0000259" key="2">
    <source>
        <dbReference type="SMART" id="SM00893"/>
    </source>
</evidence>
<dbReference type="OrthoDB" id="9804960at2"/>
<dbReference type="SMART" id="SM00893">
    <property type="entry name" value="ETF"/>
    <property type="match status" value="1"/>
</dbReference>
<dbReference type="CDD" id="cd01714">
    <property type="entry name" value="ETF_beta"/>
    <property type="match status" value="1"/>
</dbReference>
<feature type="domain" description="Electron transfer flavoprotein alpha/beta-subunit N-terminal" evidence="2">
    <location>
        <begin position="22"/>
        <end position="213"/>
    </location>
</feature>
<dbReference type="AlphaFoldDB" id="A0A845R1L9"/>
<dbReference type="Pfam" id="PF01012">
    <property type="entry name" value="ETF"/>
    <property type="match status" value="1"/>
</dbReference>
<dbReference type="InterPro" id="IPR033948">
    <property type="entry name" value="ETF_beta_N"/>
</dbReference>
<name>A0A845R1L9_9CLOT</name>
<sequence>MNIIVCIKQVPDTNEVRIDKKTGTLIREGVPSIINPDDRNALEEALRLKDKYNANVTVLTMGPPQAKLALKEALAMGADDAILLSDRAFAGADTWATSTTLAGAIKRLGNFDIIFCGRQAIDGDTAQVGPQIAEHLDLPQITYVEKLDVEGDAVIAHRAIEDGYYKVKTNMPVLLTAIGELNEPRYPSIRGIYDAFREKEIKVWSLDDIIVDNTQIGLKGSPTQVKKSFTPATKGAGEKLEGTTEEKVRNLIVRLKERQII</sequence>
<comment type="caution">
    <text evidence="3">The sequence shown here is derived from an EMBL/GenBank/DDBJ whole genome shotgun (WGS) entry which is preliminary data.</text>
</comment>
<evidence type="ECO:0000313" key="3">
    <source>
        <dbReference type="EMBL" id="NBI07312.1"/>
    </source>
</evidence>
<dbReference type="PANTHER" id="PTHR21294:SF17">
    <property type="entry name" value="PROTEIN FIXA"/>
    <property type="match status" value="1"/>
</dbReference>
<keyword evidence="4" id="KW-1185">Reference proteome</keyword>